<evidence type="ECO:0000313" key="3">
    <source>
        <dbReference type="EMBL" id="KAG5458488.1"/>
    </source>
</evidence>
<dbReference type="Pfam" id="PF14559">
    <property type="entry name" value="TPR_19"/>
    <property type="match status" value="1"/>
</dbReference>
<dbReference type="AlphaFoldDB" id="A0A8H7ZRV6"/>
<gene>
    <name evidence="3" type="ORF">BJ554DRAFT_1274</name>
</gene>
<name>A0A8H7ZRV6_9FUNG</name>
<evidence type="ECO:0000256" key="1">
    <source>
        <dbReference type="ARBA" id="ARBA00022737"/>
    </source>
</evidence>
<keyword evidence="4" id="KW-1185">Reference proteome</keyword>
<dbReference type="EMBL" id="JAEFCI010008402">
    <property type="protein sequence ID" value="KAG5458488.1"/>
    <property type="molecule type" value="Genomic_DNA"/>
</dbReference>
<keyword evidence="1" id="KW-0677">Repeat</keyword>
<organism evidence="3 4">
    <name type="scientific">Olpidium bornovanus</name>
    <dbReference type="NCBI Taxonomy" id="278681"/>
    <lineage>
        <taxon>Eukaryota</taxon>
        <taxon>Fungi</taxon>
        <taxon>Fungi incertae sedis</taxon>
        <taxon>Olpidiomycota</taxon>
        <taxon>Olpidiomycotina</taxon>
        <taxon>Olpidiomycetes</taxon>
        <taxon>Olpidiales</taxon>
        <taxon>Olpidiaceae</taxon>
        <taxon>Olpidium</taxon>
    </lineage>
</organism>
<dbReference type="PANTHER" id="PTHR15704:SF7">
    <property type="entry name" value="SUPERKILLER COMPLEX PROTEIN 3"/>
    <property type="match status" value="1"/>
</dbReference>
<proteinExistence type="predicted"/>
<evidence type="ECO:0008006" key="5">
    <source>
        <dbReference type="Google" id="ProtNLM"/>
    </source>
</evidence>
<dbReference type="InterPro" id="IPR039226">
    <property type="entry name" value="Ski3/TTC37"/>
</dbReference>
<dbReference type="OrthoDB" id="421075at2759"/>
<dbReference type="InterPro" id="IPR011990">
    <property type="entry name" value="TPR-like_helical_dom_sf"/>
</dbReference>
<comment type="caution">
    <text evidence="3">The sequence shown here is derived from an EMBL/GenBank/DDBJ whole genome shotgun (WGS) entry which is preliminary data.</text>
</comment>
<evidence type="ECO:0000313" key="4">
    <source>
        <dbReference type="Proteomes" id="UP000673691"/>
    </source>
</evidence>
<evidence type="ECO:0000256" key="2">
    <source>
        <dbReference type="ARBA" id="ARBA00022803"/>
    </source>
</evidence>
<dbReference type="Proteomes" id="UP000673691">
    <property type="component" value="Unassembled WGS sequence"/>
</dbReference>
<keyword evidence="2" id="KW-0802">TPR repeat</keyword>
<dbReference type="Gene3D" id="1.25.40.10">
    <property type="entry name" value="Tetratricopeptide repeat domain"/>
    <property type="match status" value="1"/>
</dbReference>
<protein>
    <recommendedName>
        <fullName evidence="5">Tetratricopeptide repeat protein</fullName>
    </recommendedName>
</protein>
<accession>A0A8H7ZRV6</accession>
<dbReference type="SUPFAM" id="SSF48452">
    <property type="entry name" value="TPR-like"/>
    <property type="match status" value="1"/>
</dbReference>
<dbReference type="PANTHER" id="PTHR15704">
    <property type="entry name" value="SUPERKILLER 3 PROTEIN-RELATED"/>
    <property type="match status" value="1"/>
</dbReference>
<dbReference type="GO" id="GO:0055087">
    <property type="term" value="C:Ski complex"/>
    <property type="evidence" value="ECO:0007669"/>
    <property type="project" value="InterPro"/>
</dbReference>
<dbReference type="GO" id="GO:0006401">
    <property type="term" value="P:RNA catabolic process"/>
    <property type="evidence" value="ECO:0007669"/>
    <property type="project" value="InterPro"/>
</dbReference>
<sequence length="102" mass="11069">MAAAKARLKAAKDAIAARDWARAKTEAESVLDLDPGNYNAHVFVGRAAQRLSQLQESEEAYRTAISFNGDQPLAWQVREVISGIAGTPRVTPWVACYSLPPS</sequence>
<reference evidence="3 4" key="1">
    <citation type="journal article" name="Sci. Rep.">
        <title>Genome-scale phylogenetic analyses confirm Olpidium as the closest living zoosporic fungus to the non-flagellated, terrestrial fungi.</title>
        <authorList>
            <person name="Chang Y."/>
            <person name="Rochon D."/>
            <person name="Sekimoto S."/>
            <person name="Wang Y."/>
            <person name="Chovatia M."/>
            <person name="Sandor L."/>
            <person name="Salamov A."/>
            <person name="Grigoriev I.V."/>
            <person name="Stajich J.E."/>
            <person name="Spatafora J.W."/>
        </authorList>
    </citation>
    <scope>NUCLEOTIDE SEQUENCE [LARGE SCALE GENOMIC DNA]</scope>
    <source>
        <strain evidence="3">S191</strain>
    </source>
</reference>